<dbReference type="Proteomes" id="UP000710440">
    <property type="component" value="Unassembled WGS sequence"/>
</dbReference>
<evidence type="ECO:0000256" key="1">
    <source>
        <dbReference type="SAM" id="MobiDB-lite"/>
    </source>
</evidence>
<feature type="region of interest" description="Disordered" evidence="1">
    <location>
        <begin position="193"/>
        <end position="212"/>
    </location>
</feature>
<evidence type="ECO:0000313" key="2">
    <source>
        <dbReference type="EMBL" id="GIK04039.1"/>
    </source>
</evidence>
<dbReference type="AlphaFoldDB" id="A0A9P3BXI1"/>
<accession>A0A9P3BXI1</accession>
<comment type="caution">
    <text evidence="2">The sequence shown here is derived from an EMBL/GenBank/DDBJ whole genome shotgun (WGS) entry which is preliminary data.</text>
</comment>
<reference evidence="2 3" key="1">
    <citation type="submission" date="2021-02" db="EMBL/GenBank/DDBJ databases">
        <title>Pan-genome distribution and transcriptional activeness of fungal secondary metabolism genes in Aspergillus section Fumigati.</title>
        <authorList>
            <person name="Takahashi H."/>
            <person name="Umemura M."/>
            <person name="Ninomiya A."/>
            <person name="Kusuya Y."/>
            <person name="Urayama S."/>
            <person name="Shimizu M."/>
            <person name="Watanabe A."/>
            <person name="Kamei K."/>
            <person name="Yaguchi T."/>
            <person name="Hagiwara D."/>
        </authorList>
    </citation>
    <scope>NUCLEOTIDE SEQUENCE [LARGE SCALE GENOMIC DNA]</scope>
    <source>
        <strain evidence="2 3">IFM 47045</strain>
    </source>
</reference>
<dbReference type="EMBL" id="BOPL01000006">
    <property type="protein sequence ID" value="GIK04039.1"/>
    <property type="molecule type" value="Genomic_DNA"/>
</dbReference>
<dbReference type="GeneID" id="66936096"/>
<proteinExistence type="predicted"/>
<evidence type="ECO:0008006" key="4">
    <source>
        <dbReference type="Google" id="ProtNLM"/>
    </source>
</evidence>
<name>A0A9P3BXI1_ASPVI</name>
<dbReference type="OrthoDB" id="5280464at2759"/>
<organism evidence="2 3">
    <name type="scientific">Aspergillus viridinutans</name>
    <dbReference type="NCBI Taxonomy" id="75553"/>
    <lineage>
        <taxon>Eukaryota</taxon>
        <taxon>Fungi</taxon>
        <taxon>Dikarya</taxon>
        <taxon>Ascomycota</taxon>
        <taxon>Pezizomycotina</taxon>
        <taxon>Eurotiomycetes</taxon>
        <taxon>Eurotiomycetidae</taxon>
        <taxon>Eurotiales</taxon>
        <taxon>Aspergillaceae</taxon>
        <taxon>Aspergillus</taxon>
        <taxon>Aspergillus subgen. Fumigati</taxon>
    </lineage>
</organism>
<dbReference type="RefSeq" id="XP_043127225.1">
    <property type="nucleotide sequence ID" value="XM_043271290.1"/>
</dbReference>
<sequence>MGLITSLPCEVLGLVLANCESFTQLRDATLTCKSFYSAWKSHTGLILWNIGQFEIVGFTDALIAVRATEIAKQAILKGHLPPSPFPLGQLSGDVRKPTLDELKVLFNFRHLVECLERLAKDDSHAYWCDFIESLEPEDRINAWMVWKERFHVALYRSFLSGAALYRAYHEPLTLASTCGLPHFLDKFWSNMEDEDGEDEEEEQEEDHHSDPFTPAEKRYLVQYPIFRFEEFQYHGDIFQPLADIFVQESKRKTEVVSTLRGASLYERYGAKQYDPDILERSHSQALFHQLLQFMFVAHSPMLRKIIRNEDGSDYQQRHNEPTLKEMIGRSRTVSVIFFDVFSLEEIIMPEDVEDAGETFVLARPGVERPMVDEANLPGLEYASRNLGLFLHEIKWFSGQPNCYWPGCGTPPPEFQFMRYMLAKYFHLRFKDDTWDWENNRNHAQPILPWIRFIISGDVFCERILVDECEGACALLESINAPIPEPHFVHRSSWP</sequence>
<gene>
    <name evidence="2" type="ORF">Aspvir_008114</name>
</gene>
<keyword evidence="3" id="KW-1185">Reference proteome</keyword>
<protein>
    <recommendedName>
        <fullName evidence="4">F-box domain-containing protein</fullName>
    </recommendedName>
</protein>
<feature type="compositionally biased region" description="Acidic residues" evidence="1">
    <location>
        <begin position="193"/>
        <end position="204"/>
    </location>
</feature>
<evidence type="ECO:0000313" key="3">
    <source>
        <dbReference type="Proteomes" id="UP000710440"/>
    </source>
</evidence>